<organism evidence="1 2">
    <name type="scientific">Vineibacter terrae</name>
    <dbReference type="NCBI Taxonomy" id="2586908"/>
    <lineage>
        <taxon>Bacteria</taxon>
        <taxon>Pseudomonadati</taxon>
        <taxon>Pseudomonadota</taxon>
        <taxon>Alphaproteobacteria</taxon>
        <taxon>Hyphomicrobiales</taxon>
        <taxon>Vineibacter</taxon>
    </lineage>
</organism>
<keyword evidence="2" id="KW-1185">Reference proteome</keyword>
<dbReference type="SMART" id="SM00710">
    <property type="entry name" value="PbH1"/>
    <property type="match status" value="5"/>
</dbReference>
<dbReference type="InterPro" id="IPR011050">
    <property type="entry name" value="Pectin_lyase_fold/virulence"/>
</dbReference>
<protein>
    <recommendedName>
        <fullName evidence="3">Right-handed parallel beta-helix repeat-containing protein</fullName>
    </recommendedName>
</protein>
<evidence type="ECO:0000313" key="1">
    <source>
        <dbReference type="EMBL" id="TXL74115.1"/>
    </source>
</evidence>
<evidence type="ECO:0000313" key="2">
    <source>
        <dbReference type="Proteomes" id="UP000321638"/>
    </source>
</evidence>
<dbReference type="Proteomes" id="UP000321638">
    <property type="component" value="Unassembled WGS sequence"/>
</dbReference>
<sequence length="510" mass="56123">MEVKVTTPDTIAGDVVELHPGDVLELGAGIYRKAVTFAQVRGVPGRPVRIRAQPGAVFDAGLAMPDRLQVGPTDAGFEVIERTRAAVRVLDPATEFPGVYKLSDQGQLRFVGCQHVIVEGLLFRNCSPTAIALLECHHMEFRGIGIEGGAYGFQARGTGTAQLRIEGCTWTQDTTRKLLWESLAWADVHGNWGESAGNGWRCFDGSFFNANEIAGGVEIVGCTIQHAFNGVHLFNRGGRPDLSVGVRVHDCTFSHIKDNPIEAEDAVWNWWIHDNVFHNCHKWLSLELKKVGWVYIFRNCAWADSRPGPKGDANASGAVFKFFKKDDKPEMSEAPIYVFNNSWALRSTIVQEGFVRGLHHVNNAIRFYGPSDGKPAPIYWPWTPFFGRRDVAEPDTPLPPADFTRCWDVFDIRFVGDVINHPHYPRGLRAMGYAVRAGAGADPMFVAPTTGDLSLDRGSPCIAKARKLRLRMRAGADVTLPAGINVGWDQGSKKPFDGLKARAPSVPPLA</sequence>
<dbReference type="InterPro" id="IPR006626">
    <property type="entry name" value="PbH1"/>
</dbReference>
<proteinExistence type="predicted"/>
<name>A0A5C8PKC0_9HYPH</name>
<dbReference type="EMBL" id="VDUZ01000020">
    <property type="protein sequence ID" value="TXL74115.1"/>
    <property type="molecule type" value="Genomic_DNA"/>
</dbReference>
<dbReference type="AlphaFoldDB" id="A0A5C8PKC0"/>
<dbReference type="Gene3D" id="2.160.20.10">
    <property type="entry name" value="Single-stranded right-handed beta-helix, Pectin lyase-like"/>
    <property type="match status" value="1"/>
</dbReference>
<comment type="caution">
    <text evidence="1">The sequence shown here is derived from an EMBL/GenBank/DDBJ whole genome shotgun (WGS) entry which is preliminary data.</text>
</comment>
<dbReference type="OrthoDB" id="5438245at2"/>
<dbReference type="InterPro" id="IPR012334">
    <property type="entry name" value="Pectin_lyas_fold"/>
</dbReference>
<accession>A0A5C8PKC0</accession>
<evidence type="ECO:0008006" key="3">
    <source>
        <dbReference type="Google" id="ProtNLM"/>
    </source>
</evidence>
<gene>
    <name evidence="1" type="ORF">FHP25_18090</name>
</gene>
<dbReference type="SUPFAM" id="SSF51126">
    <property type="entry name" value="Pectin lyase-like"/>
    <property type="match status" value="1"/>
</dbReference>
<reference evidence="1 2" key="1">
    <citation type="submission" date="2019-06" db="EMBL/GenBank/DDBJ databases">
        <title>New taxonomy in bacterial strain CC-CFT640, isolated from vineyard.</title>
        <authorList>
            <person name="Lin S.-Y."/>
            <person name="Tsai C.-F."/>
            <person name="Young C.-C."/>
        </authorList>
    </citation>
    <scope>NUCLEOTIDE SEQUENCE [LARGE SCALE GENOMIC DNA]</scope>
    <source>
        <strain evidence="1 2">CC-CFT640</strain>
    </source>
</reference>
<dbReference type="RefSeq" id="WP_147848361.1">
    <property type="nucleotide sequence ID" value="NZ_VDUZ01000020.1"/>
</dbReference>